<reference evidence="1 2" key="1">
    <citation type="journal article" date="2016" name="Nat. Commun.">
        <title>Thousands of microbial genomes shed light on interconnected biogeochemical processes in an aquifer system.</title>
        <authorList>
            <person name="Anantharaman K."/>
            <person name="Brown C.T."/>
            <person name="Hug L.A."/>
            <person name="Sharon I."/>
            <person name="Castelle C.J."/>
            <person name="Probst A.J."/>
            <person name="Thomas B.C."/>
            <person name="Singh A."/>
            <person name="Wilkins M.J."/>
            <person name="Karaoz U."/>
            <person name="Brodie E.L."/>
            <person name="Williams K.H."/>
            <person name="Hubbard S.S."/>
            <person name="Banfield J.F."/>
        </authorList>
    </citation>
    <scope>NUCLEOTIDE SEQUENCE [LARGE SCALE GENOMIC DNA]</scope>
</reference>
<dbReference type="EMBL" id="MHSK01000026">
    <property type="protein sequence ID" value="OHA41734.1"/>
    <property type="molecule type" value="Genomic_DNA"/>
</dbReference>
<evidence type="ECO:0000313" key="2">
    <source>
        <dbReference type="Proteomes" id="UP000177269"/>
    </source>
</evidence>
<dbReference type="AlphaFoldDB" id="A0A1G2P060"/>
<sequence>MENDQEGIPSTNTDYLKKEGLKEAHRNTEMYDFFVKNNVADTFDTLFAVGCLDTGEEYFFGAPKSVWEGMVEELNKLKSNPQADKSQKKAVADKLMELRDAE</sequence>
<dbReference type="Proteomes" id="UP000177269">
    <property type="component" value="Unassembled WGS sequence"/>
</dbReference>
<gene>
    <name evidence="1" type="ORF">A3G52_04185</name>
</gene>
<protein>
    <submittedName>
        <fullName evidence="1">Uncharacterized protein</fullName>
    </submittedName>
</protein>
<name>A0A1G2P060_9BACT</name>
<proteinExistence type="predicted"/>
<evidence type="ECO:0000313" key="1">
    <source>
        <dbReference type="EMBL" id="OHA41734.1"/>
    </source>
</evidence>
<comment type="caution">
    <text evidence="1">The sequence shown here is derived from an EMBL/GenBank/DDBJ whole genome shotgun (WGS) entry which is preliminary data.</text>
</comment>
<accession>A0A1G2P060</accession>
<organism evidence="1 2">
    <name type="scientific">Candidatus Taylorbacteria bacterium RIFCSPLOWO2_12_FULL_43_20</name>
    <dbReference type="NCBI Taxonomy" id="1802332"/>
    <lineage>
        <taxon>Bacteria</taxon>
        <taxon>Candidatus Tayloriibacteriota</taxon>
    </lineage>
</organism>